<dbReference type="AlphaFoldDB" id="A0AAN8G4D8"/>
<evidence type="ECO:0000256" key="1">
    <source>
        <dbReference type="SAM" id="MobiDB-lite"/>
    </source>
</evidence>
<comment type="caution">
    <text evidence="2">The sequence shown here is derived from an EMBL/GenBank/DDBJ whole genome shotgun (WGS) entry which is preliminary data.</text>
</comment>
<feature type="region of interest" description="Disordered" evidence="1">
    <location>
        <begin position="103"/>
        <end position="126"/>
    </location>
</feature>
<evidence type="ECO:0000313" key="3">
    <source>
        <dbReference type="Proteomes" id="UP001347796"/>
    </source>
</evidence>
<organism evidence="2 3">
    <name type="scientific">Patella caerulea</name>
    <name type="common">Rayed Mediterranean limpet</name>
    <dbReference type="NCBI Taxonomy" id="87958"/>
    <lineage>
        <taxon>Eukaryota</taxon>
        <taxon>Metazoa</taxon>
        <taxon>Spiralia</taxon>
        <taxon>Lophotrochozoa</taxon>
        <taxon>Mollusca</taxon>
        <taxon>Gastropoda</taxon>
        <taxon>Patellogastropoda</taxon>
        <taxon>Patelloidea</taxon>
        <taxon>Patellidae</taxon>
        <taxon>Patella</taxon>
    </lineage>
</organism>
<gene>
    <name evidence="2" type="ORF">SNE40_021437</name>
</gene>
<evidence type="ECO:0000313" key="2">
    <source>
        <dbReference type="EMBL" id="KAK6167401.1"/>
    </source>
</evidence>
<reference evidence="2 3" key="1">
    <citation type="submission" date="2024-01" db="EMBL/GenBank/DDBJ databases">
        <title>The genome of the rayed Mediterranean limpet Patella caerulea (Linnaeus, 1758).</title>
        <authorList>
            <person name="Anh-Thu Weber A."/>
            <person name="Halstead-Nussloch G."/>
        </authorList>
    </citation>
    <scope>NUCLEOTIDE SEQUENCE [LARGE SCALE GENOMIC DNA]</scope>
    <source>
        <strain evidence="2">AATW-2023a</strain>
        <tissue evidence="2">Whole specimen</tissue>
    </source>
</reference>
<name>A0AAN8G4D8_PATCE</name>
<sequence length="126" mass="14619">MFGRYGGGKIRVKRDKKGLRMTYMWTRGQKKSRLWMFGRQGGGGGSGKIHVRRGKRNRIRGYWSKGENKCLGDMVVVMLKRRGLRMTCLWTRGQKTVRGMLCEKRDGGGEDEKKQFQKEVRGDETE</sequence>
<dbReference type="Proteomes" id="UP001347796">
    <property type="component" value="Unassembled WGS sequence"/>
</dbReference>
<proteinExistence type="predicted"/>
<keyword evidence="3" id="KW-1185">Reference proteome</keyword>
<accession>A0AAN8G4D8</accession>
<dbReference type="EMBL" id="JAZGQO010000018">
    <property type="protein sequence ID" value="KAK6167401.1"/>
    <property type="molecule type" value="Genomic_DNA"/>
</dbReference>
<protein>
    <submittedName>
        <fullName evidence="2">Uncharacterized protein</fullName>
    </submittedName>
</protein>